<comment type="similarity">
    <text evidence="1 6 7">Belongs to the universal ribosomal protein uL5 family.</text>
</comment>
<sequence>MSENGKSPRPVPRLKTRYWEEVVPAMMKEFGYRNVMQVPRITKIAVNIGLGEALQNSKALEAASNDLAVMTGQRPVITKARRSIATFKLREGMPIGAKVTLRGDRMWDFLDRLINIVLPRQRDFQGVSPDSFDGRGNYSIGLREQLVFPEIDYDQIDKVRGLEVTIVTTAETDEEARRLLALMDMPFKRS</sequence>
<organism evidence="10 11">
    <name type="scientific">Litorilinea aerophila</name>
    <dbReference type="NCBI Taxonomy" id="1204385"/>
    <lineage>
        <taxon>Bacteria</taxon>
        <taxon>Bacillati</taxon>
        <taxon>Chloroflexota</taxon>
        <taxon>Caldilineae</taxon>
        <taxon>Caldilineales</taxon>
        <taxon>Caldilineaceae</taxon>
        <taxon>Litorilinea</taxon>
    </lineage>
</organism>
<keyword evidence="6" id="KW-0699">rRNA-binding</keyword>
<protein>
    <recommendedName>
        <fullName evidence="4 6">Large ribosomal subunit protein uL5</fullName>
    </recommendedName>
</protein>
<dbReference type="InParanoid" id="A0A540VJJ6"/>
<proteinExistence type="inferred from homology"/>
<dbReference type="InterPro" id="IPR031309">
    <property type="entry name" value="Ribosomal_uL5_C"/>
</dbReference>
<dbReference type="FunCoup" id="A0A540VJJ6">
    <property type="interactions" value="501"/>
</dbReference>
<dbReference type="GO" id="GO:0003735">
    <property type="term" value="F:structural constituent of ribosome"/>
    <property type="evidence" value="ECO:0007669"/>
    <property type="project" value="InterPro"/>
</dbReference>
<reference evidence="10 11" key="1">
    <citation type="submission" date="2019-06" db="EMBL/GenBank/DDBJ databases">
        <title>Genome sequence of Litorilinea aerophila BAA-2444.</title>
        <authorList>
            <person name="Maclea K.S."/>
            <person name="Maurais E.G."/>
            <person name="Iannazzi L.C."/>
        </authorList>
    </citation>
    <scope>NUCLEOTIDE SEQUENCE [LARGE SCALE GENOMIC DNA]</scope>
    <source>
        <strain evidence="10 11">ATCC BAA-2444</strain>
    </source>
</reference>
<dbReference type="Proteomes" id="UP000317371">
    <property type="component" value="Unassembled WGS sequence"/>
</dbReference>
<dbReference type="InterPro" id="IPR022803">
    <property type="entry name" value="Ribosomal_uL5_dom_sf"/>
</dbReference>
<dbReference type="PROSITE" id="PS00358">
    <property type="entry name" value="RIBOSOMAL_L5"/>
    <property type="match status" value="1"/>
</dbReference>
<dbReference type="RefSeq" id="WP_141609438.1">
    <property type="nucleotide sequence ID" value="NZ_VIGC02000008.1"/>
</dbReference>
<name>A0A540VJJ6_9CHLR</name>
<evidence type="ECO:0000256" key="1">
    <source>
        <dbReference type="ARBA" id="ARBA00008553"/>
    </source>
</evidence>
<dbReference type="FunFam" id="3.30.1440.10:FF:000001">
    <property type="entry name" value="50S ribosomal protein L5"/>
    <property type="match status" value="1"/>
</dbReference>
<feature type="domain" description="Large ribosomal subunit protein uL5 C-terminal" evidence="9">
    <location>
        <begin position="94"/>
        <end position="187"/>
    </location>
</feature>
<dbReference type="SUPFAM" id="SSF55282">
    <property type="entry name" value="RL5-like"/>
    <property type="match status" value="1"/>
</dbReference>
<gene>
    <name evidence="6 10" type="primary">rplE</name>
    <name evidence="10" type="ORF">FKZ61_07295</name>
</gene>
<dbReference type="Pfam" id="PF00281">
    <property type="entry name" value="Ribosomal_L5"/>
    <property type="match status" value="1"/>
</dbReference>
<keyword evidence="6" id="KW-0694">RNA-binding</keyword>
<evidence type="ECO:0000313" key="11">
    <source>
        <dbReference type="Proteomes" id="UP000317371"/>
    </source>
</evidence>
<dbReference type="NCBIfam" id="NF000585">
    <property type="entry name" value="PRK00010.1"/>
    <property type="match status" value="1"/>
</dbReference>
<dbReference type="Pfam" id="PF00673">
    <property type="entry name" value="Ribosomal_L5_C"/>
    <property type="match status" value="1"/>
</dbReference>
<evidence type="ECO:0000259" key="8">
    <source>
        <dbReference type="Pfam" id="PF00281"/>
    </source>
</evidence>
<dbReference type="InterPro" id="IPR020930">
    <property type="entry name" value="Ribosomal_uL5_bac-type"/>
</dbReference>
<evidence type="ECO:0000256" key="5">
    <source>
        <dbReference type="ARBA" id="ARBA00058604"/>
    </source>
</evidence>
<comment type="caution">
    <text evidence="10">The sequence shown here is derived from an EMBL/GenBank/DDBJ whole genome shotgun (WGS) entry which is preliminary data.</text>
</comment>
<dbReference type="PANTHER" id="PTHR11994">
    <property type="entry name" value="60S RIBOSOMAL PROTEIN L11-RELATED"/>
    <property type="match status" value="1"/>
</dbReference>
<dbReference type="Gene3D" id="3.30.1440.10">
    <property type="match status" value="1"/>
</dbReference>
<evidence type="ECO:0000256" key="6">
    <source>
        <dbReference type="HAMAP-Rule" id="MF_01333"/>
    </source>
</evidence>
<dbReference type="AlphaFoldDB" id="A0A540VJJ6"/>
<dbReference type="InterPro" id="IPR020929">
    <property type="entry name" value="Ribosomal_uL5_CS"/>
</dbReference>
<evidence type="ECO:0000259" key="9">
    <source>
        <dbReference type="Pfam" id="PF00673"/>
    </source>
</evidence>
<dbReference type="PIRSF" id="PIRSF002161">
    <property type="entry name" value="Ribosomal_L5"/>
    <property type="match status" value="1"/>
</dbReference>
<dbReference type="EMBL" id="VIGC01000008">
    <property type="protein sequence ID" value="TQE96293.1"/>
    <property type="molecule type" value="Genomic_DNA"/>
</dbReference>
<evidence type="ECO:0000256" key="3">
    <source>
        <dbReference type="ARBA" id="ARBA00023274"/>
    </source>
</evidence>
<dbReference type="GO" id="GO:0006412">
    <property type="term" value="P:translation"/>
    <property type="evidence" value="ECO:0007669"/>
    <property type="project" value="UniProtKB-UniRule"/>
</dbReference>
<accession>A0A540VJJ6</accession>
<dbReference type="GO" id="GO:0019843">
    <property type="term" value="F:rRNA binding"/>
    <property type="evidence" value="ECO:0007669"/>
    <property type="project" value="UniProtKB-UniRule"/>
</dbReference>
<dbReference type="GO" id="GO:0005840">
    <property type="term" value="C:ribosome"/>
    <property type="evidence" value="ECO:0007669"/>
    <property type="project" value="UniProtKB-KW"/>
</dbReference>
<evidence type="ECO:0000256" key="7">
    <source>
        <dbReference type="RuleBase" id="RU003930"/>
    </source>
</evidence>
<dbReference type="GO" id="GO:0000049">
    <property type="term" value="F:tRNA binding"/>
    <property type="evidence" value="ECO:0007669"/>
    <property type="project" value="UniProtKB-UniRule"/>
</dbReference>
<dbReference type="HAMAP" id="MF_01333_B">
    <property type="entry name" value="Ribosomal_uL5_B"/>
    <property type="match status" value="1"/>
</dbReference>
<keyword evidence="6" id="KW-0820">tRNA-binding</keyword>
<dbReference type="OrthoDB" id="9806626at2"/>
<feature type="domain" description="Large ribosomal subunit protein uL5 N-terminal" evidence="8">
    <location>
        <begin position="34"/>
        <end position="90"/>
    </location>
</feature>
<keyword evidence="2 6" id="KW-0689">Ribosomal protein</keyword>
<keyword evidence="11" id="KW-1185">Reference proteome</keyword>
<comment type="function">
    <text evidence="6">This is 1 of the proteins that bind and probably mediate the attachment of the 5S RNA into the large ribosomal subunit, where it forms part of the central protuberance. In the 70S ribosome it contacts protein S13 of the 30S subunit (bridge B1b), connecting the 2 subunits; this bridge is implicated in subunit movement. Contacts the P site tRNA; the 5S rRNA and some of its associated proteins might help stabilize positioning of ribosome-bound tRNAs.</text>
</comment>
<dbReference type="GO" id="GO:1990904">
    <property type="term" value="C:ribonucleoprotein complex"/>
    <property type="evidence" value="ECO:0007669"/>
    <property type="project" value="UniProtKB-KW"/>
</dbReference>
<comment type="subunit">
    <text evidence="6">Part of the 50S ribosomal subunit; part of the 5S rRNA/L5/L18/L25 subcomplex. Contacts the 5S rRNA and the P site tRNA. Forms a bridge to the 30S subunit in the 70S ribosome.</text>
</comment>
<dbReference type="InterPro" id="IPR031310">
    <property type="entry name" value="Ribosomal_uL5_N"/>
</dbReference>
<dbReference type="InterPro" id="IPR002132">
    <property type="entry name" value="Ribosomal_uL5"/>
</dbReference>
<evidence type="ECO:0000313" key="10">
    <source>
        <dbReference type="EMBL" id="TQE96293.1"/>
    </source>
</evidence>
<evidence type="ECO:0000256" key="4">
    <source>
        <dbReference type="ARBA" id="ARBA00035245"/>
    </source>
</evidence>
<evidence type="ECO:0000256" key="2">
    <source>
        <dbReference type="ARBA" id="ARBA00022980"/>
    </source>
</evidence>
<comment type="function">
    <text evidence="5">This is one of the proteins that bind and probably mediate the attachment of the 5S RNA into the large ribosomal subunit, where it forms part of the central protuberance. In the 70S ribosome it contacts protein S13 of the 30S subunit (bridge B1b), connecting the 2 subunits; this bridge is implicated in subunit movement. Contacts the P site tRNA; the 5S rRNA and some of its associated proteins might help stabilize positioning of ribosome-bound tRNAs.</text>
</comment>
<keyword evidence="3 6" id="KW-0687">Ribonucleoprotein</keyword>